<keyword evidence="5" id="KW-1185">Reference proteome</keyword>
<reference evidence="2 4" key="1">
    <citation type="submission" date="2015-07" db="EMBL/GenBank/DDBJ databases">
        <title>Genome of Polaribacter dokdonenesis DSW-5, isolated from seawater off Dokdo in Korea.</title>
        <authorList>
            <person name="Yoon K."/>
            <person name="Song J.Y."/>
            <person name="Kim J.F."/>
        </authorList>
    </citation>
    <scope>NUCLEOTIDE SEQUENCE [LARGE SCALE GENOMIC DNA]</scope>
    <source>
        <strain evidence="2 4">DSW-5</strain>
    </source>
</reference>
<dbReference type="STRING" id="1300348.I602_2576"/>
<evidence type="ECO:0000256" key="1">
    <source>
        <dbReference type="SAM" id="Phobius"/>
    </source>
</evidence>
<comment type="caution">
    <text evidence="2">The sequence shown here is derived from an EMBL/GenBank/DDBJ whole genome shotgun (WGS) entry which is preliminary data.</text>
</comment>
<dbReference type="PATRIC" id="fig|1300348.6.peg.2578"/>
<dbReference type="OrthoDB" id="1412480at2"/>
<dbReference type="EMBL" id="LGBR01000001">
    <property type="protein sequence ID" value="KOY53016.1"/>
    <property type="molecule type" value="Genomic_DNA"/>
</dbReference>
<dbReference type="Proteomes" id="UP000037716">
    <property type="component" value="Unassembled WGS sequence"/>
</dbReference>
<keyword evidence="1" id="KW-1133">Transmembrane helix</keyword>
<reference evidence="3 5" key="2">
    <citation type="submission" date="2016-10" db="EMBL/GenBank/DDBJ databases">
        <authorList>
            <person name="Varghese N."/>
            <person name="Submissions S."/>
        </authorList>
    </citation>
    <scope>NUCLEOTIDE SEQUENCE [LARGE SCALE GENOMIC DNA]</scope>
    <source>
        <strain evidence="3 5">DSW-5</strain>
    </source>
</reference>
<evidence type="ECO:0008006" key="6">
    <source>
        <dbReference type="Google" id="ProtNLM"/>
    </source>
</evidence>
<dbReference type="AlphaFoldDB" id="A0A0M9CIA8"/>
<proteinExistence type="predicted"/>
<protein>
    <recommendedName>
        <fullName evidence="6">DUF748 domain-containing protein</fullName>
    </recommendedName>
</protein>
<feature type="transmembrane region" description="Helical" evidence="1">
    <location>
        <begin position="6"/>
        <end position="23"/>
    </location>
</feature>
<keyword evidence="1" id="KW-0472">Membrane</keyword>
<evidence type="ECO:0000313" key="2">
    <source>
        <dbReference type="EMBL" id="KOY53016.1"/>
    </source>
</evidence>
<sequence>MSKKPLFKILLIALIVIVIYKVLEVYGTKKVAFILKSEGISYADLNIDFLGGDLELEDVIYTKDSMQFVAENININDFSYYNYFSNKEIHLDDLEVVNADVTGKLTQQKKDSVQIDSTKKSKISIINIENIKVDNAQLSVKKKNGFPLKINSLNIEIDEFRLDLNSSDKIPFTINNISSSVTNLETSLTEVQDFKVSRIDLMNQNLVIDSLYILPTKNRKEYIHFVPKEQELMDLFTKKVEISNINLEEQDSLYVGIENIKIDQTNFDLYLDATVLEHSKQHKKLYSKSLRELPFKLNVKTIDISNSVLTYEEFTKPGNNPGIIIFDELEAKITNVNNSYYKEEKETVAEIKAKFMKSSPLNIKWRFDINDQDDEFRIYGSLFDLTSANMSSFLLPTMNVKVDGSIHRMYFDIEGNNYVSNGKMNMDYEHLQLKILDQEKHRKKVLSWVVNLFVKDKSKKGLAHAEIKEVKRNQTKSFWNYLWLNIEHGLKKSLI</sequence>
<evidence type="ECO:0000313" key="5">
    <source>
        <dbReference type="Proteomes" id="UP000183071"/>
    </source>
</evidence>
<organism evidence="2 4">
    <name type="scientific">Polaribacter dokdonensis DSW-5</name>
    <dbReference type="NCBI Taxonomy" id="1300348"/>
    <lineage>
        <taxon>Bacteria</taxon>
        <taxon>Pseudomonadati</taxon>
        <taxon>Bacteroidota</taxon>
        <taxon>Flavobacteriia</taxon>
        <taxon>Flavobacteriales</taxon>
        <taxon>Flavobacteriaceae</taxon>
    </lineage>
</organism>
<evidence type="ECO:0000313" key="4">
    <source>
        <dbReference type="Proteomes" id="UP000037716"/>
    </source>
</evidence>
<keyword evidence="1" id="KW-0812">Transmembrane</keyword>
<evidence type="ECO:0000313" key="3">
    <source>
        <dbReference type="EMBL" id="SEE55989.1"/>
    </source>
</evidence>
<accession>A0A0M9CIA8</accession>
<dbReference type="Proteomes" id="UP000183071">
    <property type="component" value="Unassembled WGS sequence"/>
</dbReference>
<gene>
    <name evidence="2" type="ORF">I602_2576</name>
    <name evidence="3" type="ORF">SAMN05444353_2351</name>
</gene>
<dbReference type="EMBL" id="FNUE01000002">
    <property type="protein sequence ID" value="SEE55989.1"/>
    <property type="molecule type" value="Genomic_DNA"/>
</dbReference>
<dbReference type="RefSeq" id="WP_053975067.1">
    <property type="nucleotide sequence ID" value="NZ_FNUE01000002.1"/>
</dbReference>
<name>A0A0M9CIA8_9FLAO</name>